<sequence length="78" mass="9065">MAEEFTPHSADEVTEEMVLLALELADSFYMGSQIDWDDLLYRLDGTELEDGRELWMPQEMLSPAIRALKRRVNAYRKG</sequence>
<dbReference type="EMBL" id="JBEYRS010000026">
    <property type="protein sequence ID" value="MEW2367511.1"/>
    <property type="molecule type" value="Genomic_DNA"/>
</dbReference>
<evidence type="ECO:0000313" key="2">
    <source>
        <dbReference type="Proteomes" id="UP001553843"/>
    </source>
</evidence>
<dbReference type="RefSeq" id="WP_359774975.1">
    <property type="nucleotide sequence ID" value="NZ_JBEYRR010000002.1"/>
</dbReference>
<accession>A0ABV3M735</accession>
<protein>
    <submittedName>
        <fullName evidence="1">Uncharacterized protein</fullName>
    </submittedName>
</protein>
<dbReference type="Proteomes" id="UP001553843">
    <property type="component" value="Unassembled WGS sequence"/>
</dbReference>
<comment type="caution">
    <text evidence="1">The sequence shown here is derived from an EMBL/GenBank/DDBJ whole genome shotgun (WGS) entry which is preliminary data.</text>
</comment>
<reference evidence="1 2" key="1">
    <citation type="submission" date="2024-06" db="EMBL/GenBank/DDBJ databases">
        <title>The Natural Products Discovery Center: Release of the First 8490 Sequenced Strains for Exploring Actinobacteria Biosynthetic Diversity.</title>
        <authorList>
            <person name="Kalkreuter E."/>
            <person name="Kautsar S.A."/>
            <person name="Yang D."/>
            <person name="Bader C.D."/>
            <person name="Teijaro C.N."/>
            <person name="Fluegel L."/>
            <person name="Davis C.M."/>
            <person name="Simpson J.R."/>
            <person name="Lauterbach L."/>
            <person name="Steele A.D."/>
            <person name="Gui C."/>
            <person name="Meng S."/>
            <person name="Li G."/>
            <person name="Viehrig K."/>
            <person name="Ye F."/>
            <person name="Su P."/>
            <person name="Kiefer A.F."/>
            <person name="Nichols A."/>
            <person name="Cepeda A.J."/>
            <person name="Yan W."/>
            <person name="Fan B."/>
            <person name="Jiang Y."/>
            <person name="Adhikari A."/>
            <person name="Zheng C.-J."/>
            <person name="Schuster L."/>
            <person name="Cowan T.M."/>
            <person name="Smanski M.J."/>
            <person name="Chevrette M.G."/>
            <person name="De Carvalho L.P.S."/>
            <person name="Shen B."/>
        </authorList>
    </citation>
    <scope>NUCLEOTIDE SEQUENCE [LARGE SCALE GENOMIC DNA]</scope>
    <source>
        <strain evidence="1 2">NPDC047833</strain>
    </source>
</reference>
<name>A0ABV3M735_9ACTN</name>
<proteinExistence type="predicted"/>
<keyword evidence="2" id="KW-1185">Reference proteome</keyword>
<organism evidence="1 2">
    <name type="scientific">Streptomyces huasconensis</name>
    <dbReference type="NCBI Taxonomy" id="1854574"/>
    <lineage>
        <taxon>Bacteria</taxon>
        <taxon>Bacillati</taxon>
        <taxon>Actinomycetota</taxon>
        <taxon>Actinomycetes</taxon>
        <taxon>Kitasatosporales</taxon>
        <taxon>Streptomycetaceae</taxon>
        <taxon>Streptomyces</taxon>
    </lineage>
</organism>
<evidence type="ECO:0000313" key="1">
    <source>
        <dbReference type="EMBL" id="MEW2367511.1"/>
    </source>
</evidence>
<gene>
    <name evidence="1" type="ORF">AB0887_36965</name>
</gene>